<dbReference type="RefSeq" id="WP_161104479.1">
    <property type="nucleotide sequence ID" value="NZ_JBHLYI010000007.1"/>
</dbReference>
<keyword evidence="1" id="KW-0596">Phosphopantetheine</keyword>
<dbReference type="SMART" id="SM00823">
    <property type="entry name" value="PKS_PP"/>
    <property type="match status" value="1"/>
</dbReference>
<dbReference type="Gene3D" id="1.10.1200.10">
    <property type="entry name" value="ACP-like"/>
    <property type="match status" value="1"/>
</dbReference>
<evidence type="ECO:0000259" key="3">
    <source>
        <dbReference type="PROSITE" id="PS50075"/>
    </source>
</evidence>
<dbReference type="InterPro" id="IPR009081">
    <property type="entry name" value="PP-bd_ACP"/>
</dbReference>
<dbReference type="GO" id="GO:0031177">
    <property type="term" value="F:phosphopantetheine binding"/>
    <property type="evidence" value="ECO:0007669"/>
    <property type="project" value="InterPro"/>
</dbReference>
<accession>A0A6I4W9G6</accession>
<evidence type="ECO:0000313" key="5">
    <source>
        <dbReference type="Proteomes" id="UP000431901"/>
    </source>
</evidence>
<dbReference type="Pfam" id="PF00550">
    <property type="entry name" value="PP-binding"/>
    <property type="match status" value="1"/>
</dbReference>
<sequence>MPTPLDEAGLLDLLREEIAEVAGIDGSTVGPSANLAEDYDVDSLELMEIATRLEDRLGVRLDPADLKDTTTVGDVVGYLGDVLRARA</sequence>
<dbReference type="AlphaFoldDB" id="A0A6I4W9G6"/>
<dbReference type="EMBL" id="WUTW01000004">
    <property type="protein sequence ID" value="MXQ66268.1"/>
    <property type="molecule type" value="Genomic_DNA"/>
</dbReference>
<feature type="domain" description="Carrier" evidence="3">
    <location>
        <begin position="5"/>
        <end position="83"/>
    </location>
</feature>
<evidence type="ECO:0000256" key="1">
    <source>
        <dbReference type="ARBA" id="ARBA00022450"/>
    </source>
</evidence>
<comment type="caution">
    <text evidence="4">The sequence shown here is derived from an EMBL/GenBank/DDBJ whole genome shotgun (WGS) entry which is preliminary data.</text>
</comment>
<reference evidence="4 5" key="1">
    <citation type="submission" date="2019-12" db="EMBL/GenBank/DDBJ databases">
        <title>Nocardia macrotermitis sp. nov. and Nocardia aurantia sp. nov., isolated from the gut of the fungus growing-termite Macrotermes natalensis.</title>
        <authorList>
            <person name="Christine B."/>
            <person name="Rene B."/>
        </authorList>
    </citation>
    <scope>NUCLEOTIDE SEQUENCE [LARGE SCALE GENOMIC DNA]</scope>
    <source>
        <strain evidence="4 5">DSM 102126</strain>
    </source>
</reference>
<name>A0A6I4W9G6_9ACTN</name>
<evidence type="ECO:0000256" key="2">
    <source>
        <dbReference type="ARBA" id="ARBA00022553"/>
    </source>
</evidence>
<keyword evidence="2" id="KW-0597">Phosphoprotein</keyword>
<dbReference type="PROSITE" id="PS50075">
    <property type="entry name" value="CARRIER"/>
    <property type="match status" value="1"/>
</dbReference>
<protein>
    <submittedName>
        <fullName evidence="4">Acyl carrier protein</fullName>
    </submittedName>
</protein>
<dbReference type="SUPFAM" id="SSF47336">
    <property type="entry name" value="ACP-like"/>
    <property type="match status" value="1"/>
</dbReference>
<gene>
    <name evidence="4" type="ORF">GQ466_19820</name>
</gene>
<dbReference type="InterPro" id="IPR036736">
    <property type="entry name" value="ACP-like_sf"/>
</dbReference>
<evidence type="ECO:0000313" key="4">
    <source>
        <dbReference type="EMBL" id="MXQ66268.1"/>
    </source>
</evidence>
<keyword evidence="5" id="KW-1185">Reference proteome</keyword>
<proteinExistence type="predicted"/>
<dbReference type="InterPro" id="IPR020806">
    <property type="entry name" value="PKS_PP-bd"/>
</dbReference>
<organism evidence="4 5">
    <name type="scientific">Actinomadura rayongensis</name>
    <dbReference type="NCBI Taxonomy" id="1429076"/>
    <lineage>
        <taxon>Bacteria</taxon>
        <taxon>Bacillati</taxon>
        <taxon>Actinomycetota</taxon>
        <taxon>Actinomycetes</taxon>
        <taxon>Streptosporangiales</taxon>
        <taxon>Thermomonosporaceae</taxon>
        <taxon>Actinomadura</taxon>
    </lineage>
</organism>
<dbReference type="Proteomes" id="UP000431901">
    <property type="component" value="Unassembled WGS sequence"/>
</dbReference>
<dbReference type="OrthoDB" id="3872735at2"/>